<accession>A0AAX4JFM8</accession>
<keyword evidence="1" id="KW-1133">Transmembrane helix</keyword>
<dbReference type="AlphaFoldDB" id="A0AAX4JFM8"/>
<name>A0AAX4JFM8_9MICR</name>
<dbReference type="RefSeq" id="XP_065330856.1">
    <property type="nucleotide sequence ID" value="XM_065474784.1"/>
</dbReference>
<keyword evidence="1" id="KW-0812">Transmembrane</keyword>
<evidence type="ECO:0000313" key="3">
    <source>
        <dbReference type="Proteomes" id="UP001334084"/>
    </source>
</evidence>
<dbReference type="PANTHER" id="PTHR12277">
    <property type="entry name" value="ALPHA/BETA HYDROLASE DOMAIN-CONTAINING PROTEIN"/>
    <property type="match status" value="1"/>
</dbReference>
<dbReference type="EMBL" id="CP142735">
    <property type="protein sequence ID" value="WUR04711.1"/>
    <property type="molecule type" value="Genomic_DNA"/>
</dbReference>
<proteinExistence type="predicted"/>
<reference evidence="2" key="1">
    <citation type="journal article" date="2024" name="BMC Genomics">
        <title>Functional annotation of a divergent genome using sequence and structure-based similarity.</title>
        <authorList>
            <person name="Svedberg D."/>
            <person name="Winiger R.R."/>
            <person name="Berg A."/>
            <person name="Sharma H."/>
            <person name="Tellgren-Roth C."/>
            <person name="Debrunner-Vossbrinck B.A."/>
            <person name="Vossbrinck C.R."/>
            <person name="Barandun J."/>
        </authorList>
    </citation>
    <scope>NUCLEOTIDE SEQUENCE</scope>
    <source>
        <strain evidence="2">Illinois isolate</strain>
    </source>
</reference>
<dbReference type="PANTHER" id="PTHR12277:SF81">
    <property type="entry name" value="PROTEIN ABHD13"/>
    <property type="match status" value="1"/>
</dbReference>
<keyword evidence="1" id="KW-0472">Membrane</keyword>
<dbReference type="InterPro" id="IPR029058">
    <property type="entry name" value="AB_hydrolase_fold"/>
</dbReference>
<dbReference type="Gene3D" id="3.40.50.1820">
    <property type="entry name" value="alpha/beta hydrolase"/>
    <property type="match status" value="1"/>
</dbReference>
<protein>
    <submittedName>
        <fullName evidence="2">Alpha/beta-hydrolase domain-containing protein</fullName>
    </submittedName>
</protein>
<dbReference type="GeneID" id="90542544"/>
<evidence type="ECO:0000256" key="1">
    <source>
        <dbReference type="SAM" id="Phobius"/>
    </source>
</evidence>
<dbReference type="Proteomes" id="UP001334084">
    <property type="component" value="Chromosome 10"/>
</dbReference>
<dbReference type="SUPFAM" id="SSF53474">
    <property type="entry name" value="alpha/beta-Hydrolases"/>
    <property type="match status" value="1"/>
</dbReference>
<evidence type="ECO:0000313" key="2">
    <source>
        <dbReference type="EMBL" id="WUR04711.1"/>
    </source>
</evidence>
<organism evidence="2 3">
    <name type="scientific">Vairimorpha necatrix</name>
    <dbReference type="NCBI Taxonomy" id="6039"/>
    <lineage>
        <taxon>Eukaryota</taxon>
        <taxon>Fungi</taxon>
        <taxon>Fungi incertae sedis</taxon>
        <taxon>Microsporidia</taxon>
        <taxon>Nosematidae</taxon>
        <taxon>Vairimorpha</taxon>
    </lineage>
</organism>
<dbReference type="KEGG" id="vnx:VNE69_10062"/>
<keyword evidence="3" id="KW-1185">Reference proteome</keyword>
<feature type="transmembrane region" description="Helical" evidence="1">
    <location>
        <begin position="7"/>
        <end position="30"/>
    </location>
</feature>
<gene>
    <name evidence="2" type="ORF">VNE69_10062</name>
</gene>
<sequence length="250" mass="29911">MFFIKSSLLPFFSLFFFFLFFHSLFLIFVFQRHLVFKCSSYTSIPIHCTYKSIDLFYINNHSNTDIIFCHGSIISQKIFKRLLYEMSSFTNCNVLSFNIKGIFNNRGIPSERGIKKELDHIIDYIRQTNTKKVFFGQSLGCSLAIYLSKLIEGRVILENPFRSYKEVVRRRRIWRHIAFLLVDKWENKMDKVEECLFLLSSEDKIVRNEDGEYLSRQCKKSKIRYLKGSTHFNSAKNKNYYKFINEYIQE</sequence>